<dbReference type="Gene3D" id="3.40.630.30">
    <property type="match status" value="1"/>
</dbReference>
<organism evidence="2 3">
    <name type="scientific">Saccharothrix coeruleofusca</name>
    <dbReference type="NCBI Taxonomy" id="33919"/>
    <lineage>
        <taxon>Bacteria</taxon>
        <taxon>Bacillati</taxon>
        <taxon>Actinomycetota</taxon>
        <taxon>Actinomycetes</taxon>
        <taxon>Pseudonocardiales</taxon>
        <taxon>Pseudonocardiaceae</taxon>
        <taxon>Saccharothrix</taxon>
    </lineage>
</organism>
<dbReference type="RefSeq" id="WP_189221253.1">
    <property type="nucleotide sequence ID" value="NZ_BMRG01000001.1"/>
</dbReference>
<protein>
    <recommendedName>
        <fullName evidence="1">N-acetyltransferase domain-containing protein</fullName>
    </recommendedName>
</protein>
<dbReference type="Proteomes" id="UP000639606">
    <property type="component" value="Unassembled WGS sequence"/>
</dbReference>
<dbReference type="InterPro" id="IPR016181">
    <property type="entry name" value="Acyl_CoA_acyltransferase"/>
</dbReference>
<evidence type="ECO:0000259" key="1">
    <source>
        <dbReference type="PROSITE" id="PS51186"/>
    </source>
</evidence>
<dbReference type="CDD" id="cd04301">
    <property type="entry name" value="NAT_SF"/>
    <property type="match status" value="1"/>
</dbReference>
<proteinExistence type="predicted"/>
<dbReference type="PROSITE" id="PS51186">
    <property type="entry name" value="GNAT"/>
    <property type="match status" value="1"/>
</dbReference>
<reference evidence="2" key="2">
    <citation type="submission" date="2020-09" db="EMBL/GenBank/DDBJ databases">
        <authorList>
            <person name="Sun Q."/>
            <person name="Ohkuma M."/>
        </authorList>
    </citation>
    <scope>NUCLEOTIDE SEQUENCE</scope>
    <source>
        <strain evidence="2">JCM 3313</strain>
    </source>
</reference>
<gene>
    <name evidence="2" type="ORF">GCM10010185_03670</name>
</gene>
<accession>A0A918EAR4</accession>
<sequence>MTKPYVMSMARAEDFDTVMRLLKQRIDWLRELGSDQWNTGRSFDTRVRNSISRQETWLLNDGDEPIATLTLTSEGDPDFWTPSELADRALYLGKMATSRSRSGSGLGKLAITWASDFAAKRGFEYVRWDVWRTNKRLQDYYRSVGARYIRTEDVADRWSGALFEVDARMHPELDREVQTTR</sequence>
<feature type="domain" description="N-acetyltransferase" evidence="1">
    <location>
        <begin position="5"/>
        <end position="174"/>
    </location>
</feature>
<dbReference type="InterPro" id="IPR000182">
    <property type="entry name" value="GNAT_dom"/>
</dbReference>
<dbReference type="EMBL" id="BMRG01000001">
    <property type="protein sequence ID" value="GGP35946.1"/>
    <property type="molecule type" value="Genomic_DNA"/>
</dbReference>
<name>A0A918EAR4_9PSEU</name>
<keyword evidence="3" id="KW-1185">Reference proteome</keyword>
<comment type="caution">
    <text evidence="2">The sequence shown here is derived from an EMBL/GenBank/DDBJ whole genome shotgun (WGS) entry which is preliminary data.</text>
</comment>
<dbReference type="Pfam" id="PF00583">
    <property type="entry name" value="Acetyltransf_1"/>
    <property type="match status" value="1"/>
</dbReference>
<evidence type="ECO:0000313" key="3">
    <source>
        <dbReference type="Proteomes" id="UP000639606"/>
    </source>
</evidence>
<evidence type="ECO:0000313" key="2">
    <source>
        <dbReference type="EMBL" id="GGP35946.1"/>
    </source>
</evidence>
<dbReference type="AlphaFoldDB" id="A0A918EAR4"/>
<dbReference type="SUPFAM" id="SSF55729">
    <property type="entry name" value="Acyl-CoA N-acyltransferases (Nat)"/>
    <property type="match status" value="1"/>
</dbReference>
<reference evidence="2" key="1">
    <citation type="journal article" date="2014" name="Int. J. Syst. Evol. Microbiol.">
        <title>Complete genome sequence of Corynebacterium casei LMG S-19264T (=DSM 44701T), isolated from a smear-ripened cheese.</title>
        <authorList>
            <consortium name="US DOE Joint Genome Institute (JGI-PGF)"/>
            <person name="Walter F."/>
            <person name="Albersmeier A."/>
            <person name="Kalinowski J."/>
            <person name="Ruckert C."/>
        </authorList>
    </citation>
    <scope>NUCLEOTIDE SEQUENCE</scope>
    <source>
        <strain evidence="2">JCM 3313</strain>
    </source>
</reference>
<dbReference type="GO" id="GO:0016747">
    <property type="term" value="F:acyltransferase activity, transferring groups other than amino-acyl groups"/>
    <property type="evidence" value="ECO:0007669"/>
    <property type="project" value="InterPro"/>
</dbReference>